<keyword evidence="2" id="KW-1185">Reference proteome</keyword>
<proteinExistence type="predicted"/>
<dbReference type="RefSeq" id="WP_207162716.1">
    <property type="nucleotide sequence ID" value="NZ_CP071382.1"/>
</dbReference>
<accession>A0ABX7Q0I4</accession>
<sequence>MNNGRSLAEQSIIRAENTLKAALAALELPIRGSYRPGEVCAILGIGESTFWRLLARYERDERGNLHQPDCLVSFTLANNRRVSYLELVNFIRRNEDYHRKTNGKSDNGE</sequence>
<organism evidence="1 2">
    <name type="scientific">Geobacter benzoatilyticus</name>
    <dbReference type="NCBI Taxonomy" id="2815309"/>
    <lineage>
        <taxon>Bacteria</taxon>
        <taxon>Pseudomonadati</taxon>
        <taxon>Thermodesulfobacteriota</taxon>
        <taxon>Desulfuromonadia</taxon>
        <taxon>Geobacterales</taxon>
        <taxon>Geobacteraceae</taxon>
        <taxon>Geobacter</taxon>
    </lineage>
</organism>
<gene>
    <name evidence="1" type="ORF">JZM60_12170</name>
</gene>
<protein>
    <submittedName>
        <fullName evidence="1">DNA-binding protein</fullName>
    </submittedName>
</protein>
<dbReference type="EMBL" id="CP071382">
    <property type="protein sequence ID" value="QSV44902.1"/>
    <property type="molecule type" value="Genomic_DNA"/>
</dbReference>
<evidence type="ECO:0000313" key="1">
    <source>
        <dbReference type="EMBL" id="QSV44902.1"/>
    </source>
</evidence>
<keyword evidence="1" id="KW-0238">DNA-binding</keyword>
<dbReference type="GO" id="GO:0003677">
    <property type="term" value="F:DNA binding"/>
    <property type="evidence" value="ECO:0007669"/>
    <property type="project" value="UniProtKB-KW"/>
</dbReference>
<evidence type="ECO:0000313" key="2">
    <source>
        <dbReference type="Proteomes" id="UP000663651"/>
    </source>
</evidence>
<dbReference type="Proteomes" id="UP000663651">
    <property type="component" value="Chromosome"/>
</dbReference>
<reference evidence="1 2" key="1">
    <citation type="submission" date="2021-03" db="EMBL/GenBank/DDBJ databases">
        <title>Geobacter metallireducens gen. nov. sp. nov., a microorganism capable of coupling the complete oxidation of organic compounds to the reduction of iron and other metals.</title>
        <authorList>
            <person name="Li Y."/>
        </authorList>
    </citation>
    <scope>NUCLEOTIDE SEQUENCE [LARGE SCALE GENOMIC DNA]</scope>
    <source>
        <strain evidence="1 2">Jerry-YX</strain>
    </source>
</reference>
<name>A0ABX7Q0I4_9BACT</name>